<dbReference type="InterPro" id="IPR008628">
    <property type="entry name" value="GPP34-like"/>
</dbReference>
<gene>
    <name evidence="5" type="ORF">ABLG96_07960</name>
</gene>
<dbReference type="GO" id="GO:0070273">
    <property type="term" value="F:phosphatidylinositol-4-phosphate binding"/>
    <property type="evidence" value="ECO:0007669"/>
    <property type="project" value="InterPro"/>
</dbReference>
<protein>
    <submittedName>
        <fullName evidence="5">GPP34 family phosphoprotein</fullName>
    </submittedName>
</protein>
<sequence length="203" mass="22276">MNEPNLLIVEDLLLLLLDDETGTIAGEGTLHYALGGAVIAELALAGHVRTAEQTVFHGLKVSAVSEAHVSDPLLRRAYEKIAERPRGIQTLLLEIGADLRSIVLDRLLHRGVLRRETRKWLKIFTTSRLPTNAPLHEAAMLEAVRAVLEDGAEPENAREATLVALLSATGTLPQFHPGNLLVRQSLRPWQGTRECLLGSPSRR</sequence>
<dbReference type="InterPro" id="IPR038261">
    <property type="entry name" value="GPP34-like_sf"/>
</dbReference>
<dbReference type="RefSeq" id="WP_353650828.1">
    <property type="nucleotide sequence ID" value="NZ_CP159218.1"/>
</dbReference>
<evidence type="ECO:0000256" key="1">
    <source>
        <dbReference type="ARBA" id="ARBA00004255"/>
    </source>
</evidence>
<evidence type="ECO:0000256" key="4">
    <source>
        <dbReference type="ARBA" id="ARBA00023136"/>
    </source>
</evidence>
<reference evidence="5" key="1">
    <citation type="submission" date="2024-05" db="EMBL/GenBank/DDBJ databases">
        <authorList>
            <person name="Cai S.Y."/>
            <person name="Jin L.M."/>
            <person name="Li H.R."/>
        </authorList>
    </citation>
    <scope>NUCLEOTIDE SEQUENCE</scope>
    <source>
        <strain evidence="5">A5-74</strain>
    </source>
</reference>
<dbReference type="GO" id="GO:0012505">
    <property type="term" value="C:endomembrane system"/>
    <property type="evidence" value="ECO:0007669"/>
    <property type="project" value="UniProtKB-ARBA"/>
</dbReference>
<comment type="subcellular location">
    <subcellularLocation>
        <location evidence="1">Golgi apparatus membrane</location>
        <topology evidence="1">Peripheral membrane protein</topology>
        <orientation evidence="1">Cytoplasmic side</orientation>
    </subcellularLocation>
</comment>
<dbReference type="AlphaFoldDB" id="A0AAU8DSM7"/>
<keyword evidence="2" id="KW-0333">Golgi apparatus</keyword>
<keyword evidence="4" id="KW-0472">Membrane</keyword>
<dbReference type="Gene3D" id="1.10.3630.10">
    <property type="entry name" value="yeast vps74-n-term truncation variant domain like"/>
    <property type="match status" value="1"/>
</dbReference>
<evidence type="ECO:0000313" key="5">
    <source>
        <dbReference type="EMBL" id="XCG65218.1"/>
    </source>
</evidence>
<dbReference type="Pfam" id="PF05719">
    <property type="entry name" value="GPP34"/>
    <property type="match status" value="1"/>
</dbReference>
<dbReference type="GO" id="GO:0005737">
    <property type="term" value="C:cytoplasm"/>
    <property type="evidence" value="ECO:0007669"/>
    <property type="project" value="UniProtKB-ARBA"/>
</dbReference>
<name>A0AAU8DSM7_9ACTN</name>
<keyword evidence="3" id="KW-0446">Lipid-binding</keyword>
<dbReference type="EMBL" id="CP159218">
    <property type="protein sequence ID" value="XCG65218.1"/>
    <property type="molecule type" value="Genomic_DNA"/>
</dbReference>
<evidence type="ECO:0000256" key="3">
    <source>
        <dbReference type="ARBA" id="ARBA00023121"/>
    </source>
</evidence>
<proteinExistence type="predicted"/>
<accession>A0AAU8DSM7</accession>
<organism evidence="5">
    <name type="scientific">Nakamurella sp. A5-74</name>
    <dbReference type="NCBI Taxonomy" id="3158264"/>
    <lineage>
        <taxon>Bacteria</taxon>
        <taxon>Bacillati</taxon>
        <taxon>Actinomycetota</taxon>
        <taxon>Actinomycetes</taxon>
        <taxon>Nakamurellales</taxon>
        <taxon>Nakamurellaceae</taxon>
        <taxon>Nakamurella</taxon>
    </lineage>
</organism>
<evidence type="ECO:0000256" key="2">
    <source>
        <dbReference type="ARBA" id="ARBA00023034"/>
    </source>
</evidence>